<dbReference type="PATRIC" id="fig|1121318.3.peg.1830"/>
<dbReference type="PRINTS" id="PR00070">
    <property type="entry name" value="DHFR"/>
</dbReference>
<dbReference type="Proteomes" id="UP000037043">
    <property type="component" value="Unassembled WGS sequence"/>
</dbReference>
<dbReference type="PIRSF" id="PIRSF000194">
    <property type="entry name" value="DHFR"/>
    <property type="match status" value="1"/>
</dbReference>
<dbReference type="Gene3D" id="3.40.430.10">
    <property type="entry name" value="Dihydrofolate Reductase, subunit A"/>
    <property type="match status" value="1"/>
</dbReference>
<comment type="caution">
    <text evidence="9">The sequence shown here is derived from an EMBL/GenBank/DDBJ whole genome shotgun (WGS) entry which is preliminary data.</text>
</comment>
<dbReference type="STRING" id="36844.SAMN04488501_102181"/>
<proteinExistence type="inferred from homology"/>
<name>A0A0L6Z9T1_9CLOT</name>
<comment type="similarity">
    <text evidence="2 7">Belongs to the dihydrofolate reductase family.</text>
</comment>
<dbReference type="PANTHER" id="PTHR48069:SF3">
    <property type="entry name" value="DIHYDROFOLATE REDUCTASE"/>
    <property type="match status" value="1"/>
</dbReference>
<comment type="function">
    <text evidence="7">Key enzyme in folate metabolism. Catalyzes an essential reaction for de novo glycine and purine synthesis, and for DNA precursor synthesis.</text>
</comment>
<sequence length="164" mass="19266">MLSFVVAVSENNVIGKDNSLLWHLPSDLKRFKEITLSESKTMIMGRKTFEALPYVLPGRKHIILTRNKNYKVEDEAVIIINDIAFLKPMIESKEEFFVIGGGEIYKLLMPYAKKLYLTIVHENFCGDTFFPEYKNFQWTIIKKQEGVYDENNQYKNTFLILERK</sequence>
<evidence type="ECO:0000256" key="4">
    <source>
        <dbReference type="ARBA" id="ARBA00022563"/>
    </source>
</evidence>
<dbReference type="GO" id="GO:0005829">
    <property type="term" value="C:cytosol"/>
    <property type="evidence" value="ECO:0007669"/>
    <property type="project" value="TreeGrafter"/>
</dbReference>
<dbReference type="EC" id="1.5.1.3" evidence="3 7"/>
<dbReference type="GO" id="GO:0046655">
    <property type="term" value="P:folic acid metabolic process"/>
    <property type="evidence" value="ECO:0007669"/>
    <property type="project" value="TreeGrafter"/>
</dbReference>
<dbReference type="Pfam" id="PF00186">
    <property type="entry name" value="DHFR_1"/>
    <property type="match status" value="1"/>
</dbReference>
<gene>
    <name evidence="9" type="primary">dfrA</name>
    <name evidence="9" type="ORF">CLHOM_18130</name>
</gene>
<evidence type="ECO:0000256" key="3">
    <source>
        <dbReference type="ARBA" id="ARBA00012856"/>
    </source>
</evidence>
<dbReference type="EMBL" id="LHUR01000022">
    <property type="protein sequence ID" value="KOA19724.1"/>
    <property type="molecule type" value="Genomic_DNA"/>
</dbReference>
<keyword evidence="6 7" id="KW-0560">Oxidoreductase</keyword>
<dbReference type="InterPro" id="IPR024072">
    <property type="entry name" value="DHFR-like_dom_sf"/>
</dbReference>
<dbReference type="AlphaFoldDB" id="A0A0L6Z9T1"/>
<dbReference type="PANTHER" id="PTHR48069">
    <property type="entry name" value="DIHYDROFOLATE REDUCTASE"/>
    <property type="match status" value="1"/>
</dbReference>
<dbReference type="UniPathway" id="UPA00077">
    <property type="reaction ID" value="UER00158"/>
</dbReference>
<dbReference type="GO" id="GO:0046452">
    <property type="term" value="P:dihydrofolate metabolic process"/>
    <property type="evidence" value="ECO:0007669"/>
    <property type="project" value="TreeGrafter"/>
</dbReference>
<evidence type="ECO:0000259" key="8">
    <source>
        <dbReference type="PROSITE" id="PS51330"/>
    </source>
</evidence>
<dbReference type="RefSeq" id="WP_052221356.1">
    <property type="nucleotide sequence ID" value="NZ_LHUR01000022.1"/>
</dbReference>
<feature type="domain" description="DHFR" evidence="8">
    <location>
        <begin position="1"/>
        <end position="163"/>
    </location>
</feature>
<evidence type="ECO:0000256" key="6">
    <source>
        <dbReference type="ARBA" id="ARBA00023002"/>
    </source>
</evidence>
<dbReference type="CDD" id="cd00209">
    <property type="entry name" value="DHFR"/>
    <property type="match status" value="1"/>
</dbReference>
<comment type="pathway">
    <text evidence="1 7">Cofactor biosynthesis; tetrahydrofolate biosynthesis; 5,6,7,8-tetrahydrofolate from 7,8-dihydrofolate: step 1/1.</text>
</comment>
<keyword evidence="5 7" id="KW-0521">NADP</keyword>
<reference evidence="10" key="1">
    <citation type="submission" date="2015-08" db="EMBL/GenBank/DDBJ databases">
        <title>Genome sequence of the strict anaerobe Clostridium homopropionicum LuHBu1 (DSM 5847T).</title>
        <authorList>
            <person name="Poehlein A."/>
            <person name="Beck M."/>
            <person name="Schiel-Bengelsdorf B."/>
            <person name="Bengelsdorf F.R."/>
            <person name="Daniel R."/>
            <person name="Duerre P."/>
        </authorList>
    </citation>
    <scope>NUCLEOTIDE SEQUENCE [LARGE SCALE GENOMIC DNA]</scope>
    <source>
        <strain evidence="10">DSM 5847</strain>
    </source>
</reference>
<dbReference type="GO" id="GO:0050661">
    <property type="term" value="F:NADP binding"/>
    <property type="evidence" value="ECO:0007669"/>
    <property type="project" value="InterPro"/>
</dbReference>
<evidence type="ECO:0000256" key="1">
    <source>
        <dbReference type="ARBA" id="ARBA00004903"/>
    </source>
</evidence>
<evidence type="ECO:0000313" key="10">
    <source>
        <dbReference type="Proteomes" id="UP000037043"/>
    </source>
</evidence>
<organism evidence="9 10">
    <name type="scientific">Clostridium homopropionicum DSM 5847</name>
    <dbReference type="NCBI Taxonomy" id="1121318"/>
    <lineage>
        <taxon>Bacteria</taxon>
        <taxon>Bacillati</taxon>
        <taxon>Bacillota</taxon>
        <taxon>Clostridia</taxon>
        <taxon>Eubacteriales</taxon>
        <taxon>Clostridiaceae</taxon>
        <taxon>Clostridium</taxon>
    </lineage>
</organism>
<keyword evidence="10" id="KW-1185">Reference proteome</keyword>
<evidence type="ECO:0000256" key="7">
    <source>
        <dbReference type="PIRNR" id="PIRNR000194"/>
    </source>
</evidence>
<evidence type="ECO:0000256" key="2">
    <source>
        <dbReference type="ARBA" id="ARBA00009539"/>
    </source>
</evidence>
<comment type="catalytic activity">
    <reaction evidence="7">
        <text>(6S)-5,6,7,8-tetrahydrofolate + NADP(+) = 7,8-dihydrofolate + NADPH + H(+)</text>
        <dbReference type="Rhea" id="RHEA:15009"/>
        <dbReference type="ChEBI" id="CHEBI:15378"/>
        <dbReference type="ChEBI" id="CHEBI:57451"/>
        <dbReference type="ChEBI" id="CHEBI:57453"/>
        <dbReference type="ChEBI" id="CHEBI:57783"/>
        <dbReference type="ChEBI" id="CHEBI:58349"/>
        <dbReference type="EC" id="1.5.1.3"/>
    </reaction>
</comment>
<dbReference type="InterPro" id="IPR012259">
    <property type="entry name" value="DHFR"/>
</dbReference>
<dbReference type="PROSITE" id="PS51330">
    <property type="entry name" value="DHFR_2"/>
    <property type="match status" value="1"/>
</dbReference>
<evidence type="ECO:0000313" key="9">
    <source>
        <dbReference type="EMBL" id="KOA19724.1"/>
    </source>
</evidence>
<dbReference type="GO" id="GO:0046654">
    <property type="term" value="P:tetrahydrofolate biosynthetic process"/>
    <property type="evidence" value="ECO:0007669"/>
    <property type="project" value="UniProtKB-UniPathway"/>
</dbReference>
<dbReference type="GO" id="GO:0006730">
    <property type="term" value="P:one-carbon metabolic process"/>
    <property type="evidence" value="ECO:0007669"/>
    <property type="project" value="UniProtKB-KW"/>
</dbReference>
<dbReference type="GO" id="GO:0004146">
    <property type="term" value="F:dihydrofolate reductase activity"/>
    <property type="evidence" value="ECO:0007669"/>
    <property type="project" value="UniProtKB-EC"/>
</dbReference>
<keyword evidence="4 7" id="KW-0554">One-carbon metabolism</keyword>
<evidence type="ECO:0000256" key="5">
    <source>
        <dbReference type="ARBA" id="ARBA00022857"/>
    </source>
</evidence>
<accession>A0A0L6Z9T1</accession>
<dbReference type="SUPFAM" id="SSF53597">
    <property type="entry name" value="Dihydrofolate reductase-like"/>
    <property type="match status" value="1"/>
</dbReference>
<dbReference type="InterPro" id="IPR001796">
    <property type="entry name" value="DHFR_dom"/>
</dbReference>
<protein>
    <recommendedName>
        <fullName evidence="3 7">Dihydrofolate reductase</fullName>
        <ecNumber evidence="3 7">1.5.1.3</ecNumber>
    </recommendedName>
</protein>